<gene>
    <name evidence="1" type="ORF">BJ138DRAFT_1139752</name>
</gene>
<name>A0ACB8AT77_9AGAM</name>
<proteinExistence type="predicted"/>
<evidence type="ECO:0000313" key="2">
    <source>
        <dbReference type="Proteomes" id="UP000790377"/>
    </source>
</evidence>
<keyword evidence="2" id="KW-1185">Reference proteome</keyword>
<evidence type="ECO:0000313" key="1">
    <source>
        <dbReference type="EMBL" id="KAH7916439.1"/>
    </source>
</evidence>
<organism evidence="1 2">
    <name type="scientific">Hygrophoropsis aurantiaca</name>
    <dbReference type="NCBI Taxonomy" id="72124"/>
    <lineage>
        <taxon>Eukaryota</taxon>
        <taxon>Fungi</taxon>
        <taxon>Dikarya</taxon>
        <taxon>Basidiomycota</taxon>
        <taxon>Agaricomycotina</taxon>
        <taxon>Agaricomycetes</taxon>
        <taxon>Agaricomycetidae</taxon>
        <taxon>Boletales</taxon>
        <taxon>Coniophorineae</taxon>
        <taxon>Hygrophoropsidaceae</taxon>
        <taxon>Hygrophoropsis</taxon>
    </lineage>
</organism>
<accession>A0ACB8AT77</accession>
<reference evidence="1" key="1">
    <citation type="journal article" date="2021" name="New Phytol.">
        <title>Evolutionary innovations through gain and loss of genes in the ectomycorrhizal Boletales.</title>
        <authorList>
            <person name="Wu G."/>
            <person name="Miyauchi S."/>
            <person name="Morin E."/>
            <person name="Kuo A."/>
            <person name="Drula E."/>
            <person name="Varga T."/>
            <person name="Kohler A."/>
            <person name="Feng B."/>
            <person name="Cao Y."/>
            <person name="Lipzen A."/>
            <person name="Daum C."/>
            <person name="Hundley H."/>
            <person name="Pangilinan J."/>
            <person name="Johnson J."/>
            <person name="Barry K."/>
            <person name="LaButti K."/>
            <person name="Ng V."/>
            <person name="Ahrendt S."/>
            <person name="Min B."/>
            <person name="Choi I.G."/>
            <person name="Park H."/>
            <person name="Plett J.M."/>
            <person name="Magnuson J."/>
            <person name="Spatafora J.W."/>
            <person name="Nagy L.G."/>
            <person name="Henrissat B."/>
            <person name="Grigoriev I.V."/>
            <person name="Yang Z.L."/>
            <person name="Xu J."/>
            <person name="Martin F.M."/>
        </authorList>
    </citation>
    <scope>NUCLEOTIDE SEQUENCE</scope>
    <source>
        <strain evidence="1">ATCC 28755</strain>
    </source>
</reference>
<protein>
    <submittedName>
        <fullName evidence="1">Uncharacterized protein</fullName>
    </submittedName>
</protein>
<dbReference type="Proteomes" id="UP000790377">
    <property type="component" value="Unassembled WGS sequence"/>
</dbReference>
<dbReference type="EMBL" id="MU267591">
    <property type="protein sequence ID" value="KAH7916439.1"/>
    <property type="molecule type" value="Genomic_DNA"/>
</dbReference>
<sequence>MSQLQRPVIHALIPNTTTRETFEIIPESSAYIPYSRRRISPAQRHGLEKAFMLKSHPSREERITIAAEMEMEFKSVTNWFQNRRQVNRRRSSIWDGNEVLRQNKAKARAQNKSSRLAGKKILVSSTPRPPVLLDHIAQLSERPVATPLASTSKAKRQPLTPRTKNTQQQSPSNTRDIWKFMVSSPVAPQSSPSAEEARMAVLPSRAKMWRSMEWACLKARRGRKAEDEEERTMTVHPLSDHDDTDTESDEAVTPDASVNLSPKFSNNAFGHVSQQEKVNDPFGDVVVHQSEDVEAAMLLLGFMGRK</sequence>
<comment type="caution">
    <text evidence="1">The sequence shown here is derived from an EMBL/GenBank/DDBJ whole genome shotgun (WGS) entry which is preliminary data.</text>
</comment>